<sequence>MSVDLSSEEWERRLGQRIRALRLAADLAQSDVAERAGVSVGSVKNLESGRGSSVSTLVKVLRALGRERWIDALEPEISVSPLRMLQRQGAAEAPRRASRRGEG</sequence>
<evidence type="ECO:0000313" key="1">
    <source>
        <dbReference type="EMBL" id="ARJ05682.1"/>
    </source>
</evidence>
<protein>
    <submittedName>
        <fullName evidence="1">Uncharacterized protein</fullName>
    </submittedName>
</protein>
<dbReference type="EMBL" id="CP020715">
    <property type="protein sequence ID" value="ARJ05682.1"/>
    <property type="molecule type" value="Genomic_DNA"/>
</dbReference>
<gene>
    <name evidence="1" type="ORF">B5808_10955</name>
</gene>
<name>A0A1X9LMH4_9MICO</name>
<dbReference type="SMART" id="SM00530">
    <property type="entry name" value="HTH_XRE"/>
    <property type="match status" value="1"/>
</dbReference>
<reference evidence="1 2" key="1">
    <citation type="submission" date="2017-04" db="EMBL/GenBank/DDBJ databases">
        <authorList>
            <person name="Afonso C.L."/>
            <person name="Miller P.J."/>
            <person name="Scott M.A."/>
            <person name="Spackman E."/>
            <person name="Goraichik I."/>
            <person name="Dimitrov K.M."/>
            <person name="Suarez D.L."/>
            <person name="Swayne D.E."/>
        </authorList>
    </citation>
    <scope>NUCLEOTIDE SEQUENCE [LARGE SCALE GENOMIC DNA]</scope>
    <source>
        <strain evidence="2">XA(T)</strain>
    </source>
</reference>
<dbReference type="Gene3D" id="1.10.260.40">
    <property type="entry name" value="lambda repressor-like DNA-binding domains"/>
    <property type="match status" value="1"/>
</dbReference>
<dbReference type="InterPro" id="IPR010982">
    <property type="entry name" value="Lambda_DNA-bd_dom_sf"/>
</dbReference>
<dbReference type="PROSITE" id="PS50943">
    <property type="entry name" value="HTH_CROC1"/>
    <property type="match status" value="1"/>
</dbReference>
<dbReference type="STRING" id="1619308.B5808_10955"/>
<accession>A0A1X9LMH4</accession>
<dbReference type="SUPFAM" id="SSF47413">
    <property type="entry name" value="lambda repressor-like DNA-binding domains"/>
    <property type="match status" value="1"/>
</dbReference>
<dbReference type="CDD" id="cd00093">
    <property type="entry name" value="HTH_XRE"/>
    <property type="match status" value="1"/>
</dbReference>
<dbReference type="AlphaFoldDB" id="A0A1X9LMH4"/>
<dbReference type="RefSeq" id="WP_085019820.1">
    <property type="nucleotide sequence ID" value="NZ_BMHD01000001.1"/>
</dbReference>
<dbReference type="Pfam" id="PF01381">
    <property type="entry name" value="HTH_3"/>
    <property type="match status" value="1"/>
</dbReference>
<organism evidence="1 2">
    <name type="scientific">Cnuibacter physcomitrellae</name>
    <dbReference type="NCBI Taxonomy" id="1619308"/>
    <lineage>
        <taxon>Bacteria</taxon>
        <taxon>Bacillati</taxon>
        <taxon>Actinomycetota</taxon>
        <taxon>Actinomycetes</taxon>
        <taxon>Micrococcales</taxon>
        <taxon>Microbacteriaceae</taxon>
        <taxon>Cnuibacter</taxon>
    </lineage>
</organism>
<evidence type="ECO:0000313" key="2">
    <source>
        <dbReference type="Proteomes" id="UP000192775"/>
    </source>
</evidence>
<keyword evidence="2" id="KW-1185">Reference proteome</keyword>
<dbReference type="KEGG" id="cphy:B5808_10955"/>
<dbReference type="Proteomes" id="UP000192775">
    <property type="component" value="Chromosome"/>
</dbReference>
<dbReference type="InterPro" id="IPR001387">
    <property type="entry name" value="Cro/C1-type_HTH"/>
</dbReference>
<proteinExistence type="predicted"/>
<dbReference type="GO" id="GO:0003677">
    <property type="term" value="F:DNA binding"/>
    <property type="evidence" value="ECO:0007669"/>
    <property type="project" value="InterPro"/>
</dbReference>